<dbReference type="GO" id="GO:0003677">
    <property type="term" value="F:DNA binding"/>
    <property type="evidence" value="ECO:0007669"/>
    <property type="project" value="InterPro"/>
</dbReference>
<keyword evidence="1" id="KW-0175">Coiled coil</keyword>
<protein>
    <submittedName>
        <fullName evidence="4">Phage antirepressor protein</fullName>
    </submittedName>
</protein>
<evidence type="ECO:0000313" key="4">
    <source>
        <dbReference type="EMBL" id="EGC16040.1"/>
    </source>
</evidence>
<dbReference type="Pfam" id="PF03374">
    <property type="entry name" value="ANT"/>
    <property type="match status" value="1"/>
</dbReference>
<reference evidence="4 5" key="1">
    <citation type="submission" date="2011-01" db="EMBL/GenBank/DDBJ databases">
        <authorList>
            <person name="Muzny D."/>
            <person name="Qin X."/>
            <person name="Buhay C."/>
            <person name="Dugan-Rocha S."/>
            <person name="Ding Y."/>
            <person name="Chen G."/>
            <person name="Hawes A."/>
            <person name="Holder M."/>
            <person name="Jhangiani S."/>
            <person name="Johnson A."/>
            <person name="Khan Z."/>
            <person name="Li Z."/>
            <person name="Liu W."/>
            <person name="Liu X."/>
            <person name="Perez L."/>
            <person name="Shen H."/>
            <person name="Wang Q."/>
            <person name="Watt J."/>
            <person name="Xi L."/>
            <person name="Xin Y."/>
            <person name="Zhou J."/>
            <person name="Deng J."/>
            <person name="Jiang H."/>
            <person name="Liu Y."/>
            <person name="Qu J."/>
            <person name="Song X.-Z."/>
            <person name="Zhang L."/>
            <person name="Villasana D."/>
            <person name="Johnson A."/>
            <person name="Liu J."/>
            <person name="Liyanage D."/>
            <person name="Lorensuhewa L."/>
            <person name="Robinson T."/>
            <person name="Song A."/>
            <person name="Song B.-B."/>
            <person name="Dinh H."/>
            <person name="Thornton R."/>
            <person name="Coyle M."/>
            <person name="Francisco L."/>
            <person name="Jackson L."/>
            <person name="Javaid M."/>
            <person name="Korchina V."/>
            <person name="Kovar C."/>
            <person name="Mata R."/>
            <person name="Mathew T."/>
            <person name="Ngo R."/>
            <person name="Nguyen L."/>
            <person name="Nguyen N."/>
            <person name="Okwuonu G."/>
            <person name="Ongeri F."/>
            <person name="Pham C."/>
            <person name="Simmons D."/>
            <person name="Wilczek-Boney K."/>
            <person name="Hale W."/>
            <person name="Jakkamsetti A."/>
            <person name="Pham P."/>
            <person name="Ruth R."/>
            <person name="San Lucas F."/>
            <person name="Warren J."/>
            <person name="Zhang J."/>
            <person name="Zhao Z."/>
            <person name="Zhou C."/>
            <person name="Zhu D."/>
            <person name="Lee S."/>
            <person name="Bess C."/>
            <person name="Blankenburg K."/>
            <person name="Forbes L."/>
            <person name="Fu Q."/>
            <person name="Gubbala S."/>
            <person name="Hirani K."/>
            <person name="Jayaseelan J.C."/>
            <person name="Lara F."/>
            <person name="Munidasa M."/>
            <person name="Palculict T."/>
            <person name="Patil S."/>
            <person name="Pu L.-L."/>
            <person name="Saada N."/>
            <person name="Tang L."/>
            <person name="Weissenberger G."/>
            <person name="Zhu Y."/>
            <person name="Hemphill L."/>
            <person name="Shang Y."/>
            <person name="Youmans B."/>
            <person name="Ayvaz T."/>
            <person name="Ross M."/>
            <person name="Santibanez J."/>
            <person name="Aqrawi P."/>
            <person name="Gross S."/>
            <person name="Joshi V."/>
            <person name="Fowler G."/>
            <person name="Nazareth L."/>
            <person name="Reid J."/>
            <person name="Worley K."/>
            <person name="Petrosino J."/>
            <person name="Highlander S."/>
            <person name="Gibbs R."/>
        </authorList>
    </citation>
    <scope>NUCLEOTIDE SEQUENCE [LARGE SCALE GENOMIC DNA]</scope>
    <source>
        <strain evidence="4 5">MM4-1A</strain>
    </source>
</reference>
<evidence type="ECO:0000313" key="5">
    <source>
        <dbReference type="Proteomes" id="UP000004335"/>
    </source>
</evidence>
<evidence type="ECO:0000259" key="2">
    <source>
        <dbReference type="PROSITE" id="PS51750"/>
    </source>
</evidence>
<dbReference type="InterPro" id="IPR005039">
    <property type="entry name" value="Ant_C"/>
</dbReference>
<evidence type="ECO:0000256" key="1">
    <source>
        <dbReference type="SAM" id="Coils"/>
    </source>
</evidence>
<dbReference type="EMBL" id="ACGX02000007">
    <property type="protein sequence ID" value="EGC13987.1"/>
    <property type="molecule type" value="Genomic_DNA"/>
</dbReference>
<proteinExistence type="predicted"/>
<organism evidence="4 5">
    <name type="scientific">Limosilactobacillus reuteri MM4-1A</name>
    <dbReference type="NCBI Taxonomy" id="548485"/>
    <lineage>
        <taxon>Bacteria</taxon>
        <taxon>Bacillati</taxon>
        <taxon>Bacillota</taxon>
        <taxon>Bacilli</taxon>
        <taxon>Lactobacillales</taxon>
        <taxon>Lactobacillaceae</taxon>
        <taxon>Limosilactobacillus</taxon>
    </lineage>
</organism>
<evidence type="ECO:0000313" key="3">
    <source>
        <dbReference type="EMBL" id="EGC13987.1"/>
    </source>
</evidence>
<dbReference type="PROSITE" id="PS51750">
    <property type="entry name" value="BRO_N"/>
    <property type="match status" value="1"/>
</dbReference>
<feature type="domain" description="Bro-N" evidence="2">
    <location>
        <begin position="8"/>
        <end position="115"/>
    </location>
</feature>
<name>A0A828RHM7_LIMRT</name>
<dbReference type="InterPro" id="IPR003497">
    <property type="entry name" value="BRO_N_domain"/>
</dbReference>
<comment type="caution">
    <text evidence="4">The sequence shown here is derived from an EMBL/GenBank/DDBJ whole genome shotgun (WGS) entry which is preliminary data.</text>
</comment>
<feature type="coiled-coil region" evidence="1">
    <location>
        <begin position="133"/>
        <end position="160"/>
    </location>
</feature>
<gene>
    <name evidence="4" type="ORF">HMPREF0536_10068</name>
    <name evidence="3" type="ORF">HMPREF0536_11123</name>
</gene>
<sequence length="267" mass="30204">MNFTEKEMTRVNEPQLFNFHGQQVRTMTLNDEPYFIGRDLTAILQYSNGPKAIRDHVDADDKLTERIVLAGQHREVTLINESGLYSLILGSKLPTAKEFKHWVTSEVLPAIRKHGAYMTPQTIEKALLNPDTIINLATQLKREQEQRKQLQAENEQMKPKALFADAVSTSNSSILIGQLAKILRQNGVNIGQNRLFAWMRKNGYLGTRGSNRNVPTQRSMELGLFKTKETVINHSDGHTTVNITTKVTGKGQQYFINKFLNAPVIEA</sequence>
<dbReference type="SMART" id="SM01040">
    <property type="entry name" value="Bro-N"/>
    <property type="match status" value="1"/>
</dbReference>
<accession>A0A828RHM7</accession>
<dbReference type="EMBL" id="ACGX02000002">
    <property type="protein sequence ID" value="EGC16040.1"/>
    <property type="molecule type" value="Genomic_DNA"/>
</dbReference>
<dbReference type="PANTHER" id="PTHR36180:SF2">
    <property type="entry name" value="BRO FAMILY PROTEIN"/>
    <property type="match status" value="1"/>
</dbReference>
<dbReference type="Pfam" id="PF02498">
    <property type="entry name" value="Bro-N"/>
    <property type="match status" value="1"/>
</dbReference>
<dbReference type="AlphaFoldDB" id="A0A828RHM7"/>
<dbReference type="PANTHER" id="PTHR36180">
    <property type="entry name" value="DNA-BINDING PROTEIN-RELATED-RELATED"/>
    <property type="match status" value="1"/>
</dbReference>
<dbReference type="Proteomes" id="UP000004335">
    <property type="component" value="Unassembled WGS sequence"/>
</dbReference>